<dbReference type="SMART" id="SM00062">
    <property type="entry name" value="PBPb"/>
    <property type="match status" value="1"/>
</dbReference>
<feature type="signal peptide" evidence="1">
    <location>
        <begin position="1"/>
        <end position="35"/>
    </location>
</feature>
<evidence type="ECO:0000313" key="4">
    <source>
        <dbReference type="Proteomes" id="UP000199470"/>
    </source>
</evidence>
<evidence type="ECO:0000313" key="3">
    <source>
        <dbReference type="EMBL" id="SFM08322.1"/>
    </source>
</evidence>
<proteinExistence type="predicted"/>
<gene>
    <name evidence="3" type="ORF">SAMN02982985_02646</name>
</gene>
<evidence type="ECO:0000256" key="1">
    <source>
        <dbReference type="SAM" id="SignalP"/>
    </source>
</evidence>
<organism evidence="3 4">
    <name type="scientific">Rugamonas rubra</name>
    <dbReference type="NCBI Taxonomy" id="758825"/>
    <lineage>
        <taxon>Bacteria</taxon>
        <taxon>Pseudomonadati</taxon>
        <taxon>Pseudomonadota</taxon>
        <taxon>Betaproteobacteria</taxon>
        <taxon>Burkholderiales</taxon>
        <taxon>Oxalobacteraceae</taxon>
        <taxon>Telluria group</taxon>
        <taxon>Rugamonas</taxon>
    </lineage>
</organism>
<feature type="chain" id="PRO_5011612908" evidence="1">
    <location>
        <begin position="36"/>
        <end position="264"/>
    </location>
</feature>
<dbReference type="EMBL" id="FOTW01000012">
    <property type="protein sequence ID" value="SFM08322.1"/>
    <property type="molecule type" value="Genomic_DNA"/>
</dbReference>
<dbReference type="Proteomes" id="UP000199470">
    <property type="component" value="Unassembled WGS sequence"/>
</dbReference>
<feature type="domain" description="Solute-binding protein family 3/N-terminal" evidence="2">
    <location>
        <begin position="37"/>
        <end position="262"/>
    </location>
</feature>
<keyword evidence="1" id="KW-0732">Signal</keyword>
<protein>
    <submittedName>
        <fullName evidence="3">Amino acid ABC transporter substrate-binding protein, PAAT family (TC 3.A.1.3.-)</fullName>
    </submittedName>
</protein>
<evidence type="ECO:0000259" key="2">
    <source>
        <dbReference type="SMART" id="SM00062"/>
    </source>
</evidence>
<dbReference type="InterPro" id="IPR001638">
    <property type="entry name" value="Solute-binding_3/MltF_N"/>
</dbReference>
<dbReference type="AlphaFoldDB" id="A0A1I4MYA9"/>
<dbReference type="SUPFAM" id="SSF53850">
    <property type="entry name" value="Periplasmic binding protein-like II"/>
    <property type="match status" value="1"/>
</dbReference>
<reference evidence="3 4" key="1">
    <citation type="submission" date="2016-10" db="EMBL/GenBank/DDBJ databases">
        <authorList>
            <person name="de Groot N.N."/>
        </authorList>
    </citation>
    <scope>NUCLEOTIDE SEQUENCE [LARGE SCALE GENOMIC DNA]</scope>
    <source>
        <strain evidence="3 4">ATCC 43154</strain>
    </source>
</reference>
<dbReference type="RefSeq" id="WP_217429908.1">
    <property type="nucleotide sequence ID" value="NZ_FOTW01000012.1"/>
</dbReference>
<accession>A0A1I4MYA9</accession>
<keyword evidence="4" id="KW-1185">Reference proteome</keyword>
<sequence length="264" mass="30120">MASRPLRRPLFHRLLAAPSARALLLSLAWLDAAGAADVKMAFGEKIPPYCFPETNSGIELEVIGQALAYRGHVLVPKYYSFVRIPMVFKAREVDAAMTDLGEDLAAVGGHYGEPAVFYDNVLISLKDRKLQFRKPEDLRGLNVIAFVGAIKRYPDWLDPVRQAGRYYEQNNQTLQVLTLDKGRYDVALSDRNIFRYFTLQLQREQAFVPKPTVEQRFVKLNPQDYRPVFRDKTIRDDFNAGLKQLKDSGRYAAIYQKYVGDPTP</sequence>
<dbReference type="STRING" id="758825.SAMN02982985_02646"/>
<name>A0A1I4MYA9_9BURK</name>
<dbReference type="Gene3D" id="3.40.190.10">
    <property type="entry name" value="Periplasmic binding protein-like II"/>
    <property type="match status" value="2"/>
</dbReference>